<dbReference type="AlphaFoldDB" id="A0A6A9QP98"/>
<sequence length="528" mass="59317">METQVKEGVIFSLSFQEALDRATSLISGYKAKPLLIGSLATLSPLFSCKVTLEYDFPNDKRKRTLTATIFVDPNGNEVKVKGDIQYSVPFQVEMVEGKPPSDEAILQVAKKELPSTAEVINSRIDEVKKVWYTSSFTFTFSLGLTNAHVKVGNTTQVTIDPIKREAIVDLLKKEFGVEGGNVEIKEREEGYTLTYLDENWNGFMELNKVGVVLSKELKITQKHAVSLVEQKVNGKALLVTGEFRVYAEDDTTLYRCDVDPHTGDVSCKRVGIPSGKVKENSETYFINNMFSRPTTLDVSFTEEGWIVKISGETGVAEYLVKHDGSSIKVKFLRVNEKFGEMWGKKEFPGCEVKSSIKENSIEVNASDGNFNHRVILSLEGKVKEKEHSITDSYALRLAYNTMGLSSGCREELKRWKGYILVDLSCNGKHHIAKLENDGKVKETLDVVDITSLLGSLKLGNVVSAGYKDKNIVVKVEEEKHYRYIKFNMQGEKLKEEICDRGFLSKIKCVKQDLEYRPSTQDPTELIMS</sequence>
<protein>
    <submittedName>
        <fullName evidence="1">Uncharacterized protein</fullName>
    </submittedName>
</protein>
<proteinExistence type="predicted"/>
<gene>
    <name evidence="1" type="ORF">GC250_08985</name>
</gene>
<evidence type="ECO:0000313" key="1">
    <source>
        <dbReference type="EMBL" id="MUN29568.1"/>
    </source>
</evidence>
<organism evidence="1 2">
    <name type="scientific">Sulfuracidifex metallicus DSM 6482 = JCM 9184</name>
    <dbReference type="NCBI Taxonomy" id="523847"/>
    <lineage>
        <taxon>Archaea</taxon>
        <taxon>Thermoproteota</taxon>
        <taxon>Thermoprotei</taxon>
        <taxon>Sulfolobales</taxon>
        <taxon>Sulfolobaceae</taxon>
        <taxon>Sulfuracidifex</taxon>
    </lineage>
</organism>
<comment type="caution">
    <text evidence="1">The sequence shown here is derived from an EMBL/GenBank/DDBJ whole genome shotgun (WGS) entry which is preliminary data.</text>
</comment>
<dbReference type="RefSeq" id="WP_156017160.1">
    <property type="nucleotide sequence ID" value="NZ_WGGD01000005.1"/>
</dbReference>
<dbReference type="EMBL" id="WGGD01000005">
    <property type="protein sequence ID" value="MUN29568.1"/>
    <property type="molecule type" value="Genomic_DNA"/>
</dbReference>
<accession>A0A6A9QP98</accession>
<name>A0A6A9QP98_SULME</name>
<reference evidence="1 2" key="1">
    <citation type="submission" date="2019-10" db="EMBL/GenBank/DDBJ databases">
        <title>Sequencing and Assembly of Multiple Reported Metal-Biooxidizing Members of the Extremely Thermoacidophilic Archaeal Family Sulfolobaceae.</title>
        <authorList>
            <person name="Counts J.A."/>
            <person name="Kelly R.M."/>
        </authorList>
    </citation>
    <scope>NUCLEOTIDE SEQUENCE [LARGE SCALE GENOMIC DNA]</scope>
    <source>
        <strain evidence="1 2">DSM 6482</strain>
    </source>
</reference>
<evidence type="ECO:0000313" key="2">
    <source>
        <dbReference type="Proteomes" id="UP000470772"/>
    </source>
</evidence>
<keyword evidence="2" id="KW-1185">Reference proteome</keyword>
<dbReference type="Proteomes" id="UP000470772">
    <property type="component" value="Unassembled WGS sequence"/>
</dbReference>